<dbReference type="PANTHER" id="PTHR13878">
    <property type="entry name" value="GULONOLACTONE OXIDASE"/>
    <property type="match status" value="1"/>
</dbReference>
<dbReference type="Pfam" id="PF08031">
    <property type="entry name" value="BBE"/>
    <property type="match status" value="1"/>
</dbReference>
<organism evidence="5 6">
    <name type="scientific">Hericium alpestre</name>
    <dbReference type="NCBI Taxonomy" id="135208"/>
    <lineage>
        <taxon>Eukaryota</taxon>
        <taxon>Fungi</taxon>
        <taxon>Dikarya</taxon>
        <taxon>Basidiomycota</taxon>
        <taxon>Agaricomycotina</taxon>
        <taxon>Agaricomycetes</taxon>
        <taxon>Russulales</taxon>
        <taxon>Hericiaceae</taxon>
        <taxon>Hericium</taxon>
    </lineage>
</organism>
<dbReference type="InterPro" id="IPR016169">
    <property type="entry name" value="FAD-bd_PCMH_sub2"/>
</dbReference>
<evidence type="ECO:0000313" key="6">
    <source>
        <dbReference type="Proteomes" id="UP000298061"/>
    </source>
</evidence>
<evidence type="ECO:0000259" key="3">
    <source>
        <dbReference type="Pfam" id="PF01565"/>
    </source>
</evidence>
<evidence type="ECO:0000313" key="5">
    <source>
        <dbReference type="EMBL" id="TFY80846.1"/>
    </source>
</evidence>
<dbReference type="PANTHER" id="PTHR13878:SF91">
    <property type="entry name" value="FAD BINDING DOMAIN PROTEIN (AFU_ORTHOLOGUE AFUA_6G12070)-RELATED"/>
    <property type="match status" value="1"/>
</dbReference>
<evidence type="ECO:0000256" key="1">
    <source>
        <dbReference type="ARBA" id="ARBA00005466"/>
    </source>
</evidence>
<sequence>MKAGAAHRGHWRCGPSFIPDGCDKAQPGLIVGAGIQDAEAYDFADANNITIAGGNDPGVGISGGWLQGGGHGILTNTMGLGVDRVLQFRVITPDGKYRVANGCQNEDLFYALRGGGGGTFGVVLESTTLASPRVTVQVVAILWTSTITDITKSFFALLLDNAVQWANDGWGGSVTDTNVIYANPVLTQAQSNASMAPLIQFGEKLVANGVPGAQVLLLEFPSYGAFFNTFAFANAAQSGTPLAIASRLVPRDNFATESSRAELLAAIMNAYAVSPSLRLLATAPSSFPGDGSTSVTEAWRDTIFHVTVVGSWGWNSTLSLRKQQYSLASSAIDFIREITPDAAYQNEADVHEPNHEVSFWGTNYQRLLSIKRK</sequence>
<dbReference type="InterPro" id="IPR036318">
    <property type="entry name" value="FAD-bd_PCMH-like_sf"/>
</dbReference>
<feature type="domain" description="FAD linked oxidase N-terminal" evidence="3">
    <location>
        <begin position="29"/>
        <end position="98"/>
    </location>
</feature>
<dbReference type="GO" id="GO:0016491">
    <property type="term" value="F:oxidoreductase activity"/>
    <property type="evidence" value="ECO:0007669"/>
    <property type="project" value="UniProtKB-KW"/>
</dbReference>
<dbReference type="STRING" id="135208.A0A4Z0A179"/>
<dbReference type="Gene3D" id="3.40.462.20">
    <property type="match status" value="1"/>
</dbReference>
<dbReference type="Gene3D" id="3.30.465.10">
    <property type="match status" value="1"/>
</dbReference>
<protein>
    <recommendedName>
        <fullName evidence="7">FAD-binding PCMH-type domain-containing protein</fullName>
    </recommendedName>
</protein>
<comment type="similarity">
    <text evidence="1">Belongs to the oxygen-dependent FAD-linked oxidoreductase family.</text>
</comment>
<evidence type="ECO:0000259" key="4">
    <source>
        <dbReference type="Pfam" id="PF08031"/>
    </source>
</evidence>
<dbReference type="InterPro" id="IPR012951">
    <property type="entry name" value="BBE"/>
</dbReference>
<dbReference type="GO" id="GO:0050660">
    <property type="term" value="F:flavin adenine dinucleotide binding"/>
    <property type="evidence" value="ECO:0007669"/>
    <property type="project" value="InterPro"/>
</dbReference>
<dbReference type="Pfam" id="PF01565">
    <property type="entry name" value="FAD_binding_4"/>
    <property type="match status" value="1"/>
</dbReference>
<dbReference type="SUPFAM" id="SSF56176">
    <property type="entry name" value="FAD-binding/transporter-associated domain-like"/>
    <property type="match status" value="1"/>
</dbReference>
<dbReference type="OrthoDB" id="9983560at2759"/>
<evidence type="ECO:0000256" key="2">
    <source>
        <dbReference type="ARBA" id="ARBA00023002"/>
    </source>
</evidence>
<feature type="domain" description="Berberine/berberine-like" evidence="4">
    <location>
        <begin position="343"/>
        <end position="373"/>
    </location>
</feature>
<keyword evidence="2" id="KW-0560">Oxidoreductase</keyword>
<keyword evidence="6" id="KW-1185">Reference proteome</keyword>
<dbReference type="AlphaFoldDB" id="A0A4Z0A179"/>
<accession>A0A4Z0A179</accession>
<evidence type="ECO:0008006" key="7">
    <source>
        <dbReference type="Google" id="ProtNLM"/>
    </source>
</evidence>
<comment type="caution">
    <text evidence="5">The sequence shown here is derived from an EMBL/GenBank/DDBJ whole genome shotgun (WGS) entry which is preliminary data.</text>
</comment>
<dbReference type="InterPro" id="IPR050432">
    <property type="entry name" value="FAD-linked_Oxidoreductases_BP"/>
</dbReference>
<dbReference type="PROSITE" id="PS00886">
    <property type="entry name" value="ILVD_EDD_1"/>
    <property type="match status" value="1"/>
</dbReference>
<dbReference type="InterPro" id="IPR006094">
    <property type="entry name" value="Oxid_FAD_bind_N"/>
</dbReference>
<gene>
    <name evidence="5" type="ORF">EWM64_g3161</name>
</gene>
<dbReference type="EMBL" id="SFCI01000280">
    <property type="protein sequence ID" value="TFY80846.1"/>
    <property type="molecule type" value="Genomic_DNA"/>
</dbReference>
<reference evidence="5 6" key="1">
    <citation type="submission" date="2019-02" db="EMBL/GenBank/DDBJ databases">
        <title>Genome sequencing of the rare red list fungi Hericium alpestre (H. flagellum).</title>
        <authorList>
            <person name="Buettner E."/>
            <person name="Kellner H."/>
        </authorList>
    </citation>
    <scope>NUCLEOTIDE SEQUENCE [LARGE SCALE GENOMIC DNA]</scope>
    <source>
        <strain evidence="5 6">DSM 108284</strain>
    </source>
</reference>
<proteinExistence type="inferred from homology"/>
<dbReference type="InterPro" id="IPR020558">
    <property type="entry name" value="DiOHA_6PGluconate_deHydtase_CS"/>
</dbReference>
<name>A0A4Z0A179_9AGAM</name>
<dbReference type="Proteomes" id="UP000298061">
    <property type="component" value="Unassembled WGS sequence"/>
</dbReference>